<reference evidence="1 2" key="1">
    <citation type="journal article" date="2014" name="Agronomy (Basel)">
        <title>A Draft Genome Sequence for Ensete ventricosum, the Drought-Tolerant Tree Against Hunger.</title>
        <authorList>
            <person name="Harrison J."/>
            <person name="Moore K.A."/>
            <person name="Paszkiewicz K."/>
            <person name="Jones T."/>
            <person name="Grant M."/>
            <person name="Ambacheew D."/>
            <person name="Muzemil S."/>
            <person name="Studholme D.J."/>
        </authorList>
    </citation>
    <scope>NUCLEOTIDE SEQUENCE [LARGE SCALE GENOMIC DNA]</scope>
</reference>
<sequence length="65" mass="7182">MIAFSATPTRPATCGVALTRVVAYNTAYTHNHSLSRVVAAFSDMQHHRLRRGDNDGPLEQGRMRA</sequence>
<evidence type="ECO:0000313" key="1">
    <source>
        <dbReference type="EMBL" id="RRT44834.1"/>
    </source>
</evidence>
<proteinExistence type="predicted"/>
<organism evidence="1 2">
    <name type="scientific">Ensete ventricosum</name>
    <name type="common">Abyssinian banana</name>
    <name type="synonym">Musa ensete</name>
    <dbReference type="NCBI Taxonomy" id="4639"/>
    <lineage>
        <taxon>Eukaryota</taxon>
        <taxon>Viridiplantae</taxon>
        <taxon>Streptophyta</taxon>
        <taxon>Embryophyta</taxon>
        <taxon>Tracheophyta</taxon>
        <taxon>Spermatophyta</taxon>
        <taxon>Magnoliopsida</taxon>
        <taxon>Liliopsida</taxon>
        <taxon>Zingiberales</taxon>
        <taxon>Musaceae</taxon>
        <taxon>Ensete</taxon>
    </lineage>
</organism>
<dbReference type="Proteomes" id="UP000287651">
    <property type="component" value="Unassembled WGS sequence"/>
</dbReference>
<dbReference type="EMBL" id="AMZH03016214">
    <property type="protein sequence ID" value="RRT44834.1"/>
    <property type="molecule type" value="Genomic_DNA"/>
</dbReference>
<name>A0A426XZE7_ENSVE</name>
<dbReference type="AlphaFoldDB" id="A0A426XZE7"/>
<feature type="non-terminal residue" evidence="1">
    <location>
        <position position="65"/>
    </location>
</feature>
<gene>
    <name evidence="1" type="ORF">B296_00030354</name>
</gene>
<accession>A0A426XZE7</accession>
<evidence type="ECO:0000313" key="2">
    <source>
        <dbReference type="Proteomes" id="UP000287651"/>
    </source>
</evidence>
<protein>
    <submittedName>
        <fullName evidence="1">Uncharacterized protein</fullName>
    </submittedName>
</protein>
<comment type="caution">
    <text evidence="1">The sequence shown here is derived from an EMBL/GenBank/DDBJ whole genome shotgun (WGS) entry which is preliminary data.</text>
</comment>